<evidence type="ECO:0000256" key="3">
    <source>
        <dbReference type="ARBA" id="ARBA00022840"/>
    </source>
</evidence>
<dbReference type="InterPro" id="IPR013126">
    <property type="entry name" value="Hsp_70_fam"/>
</dbReference>
<dbReference type="Gene3D" id="3.90.640.10">
    <property type="entry name" value="Actin, Chain A, domain 4"/>
    <property type="match status" value="1"/>
</dbReference>
<evidence type="ECO:0000256" key="2">
    <source>
        <dbReference type="ARBA" id="ARBA00022741"/>
    </source>
</evidence>
<proteinExistence type="inferred from homology"/>
<dbReference type="InterPro" id="IPR018181">
    <property type="entry name" value="Heat_shock_70_CS"/>
</dbReference>
<dbReference type="SUPFAM" id="SSF53067">
    <property type="entry name" value="Actin-like ATPase domain"/>
    <property type="match status" value="2"/>
</dbReference>
<dbReference type="EMBL" id="CP046391">
    <property type="protein sequence ID" value="QJC27580.1"/>
    <property type="molecule type" value="Genomic_DNA"/>
</dbReference>
<dbReference type="PROSITE" id="PS00329">
    <property type="entry name" value="HSP70_2"/>
    <property type="match status" value="1"/>
</dbReference>
<evidence type="ECO:0000313" key="5">
    <source>
        <dbReference type="EMBL" id="QJC27580.1"/>
    </source>
</evidence>
<dbReference type="GO" id="GO:0140662">
    <property type="term" value="F:ATP-dependent protein folding chaperone"/>
    <property type="evidence" value="ECO:0007669"/>
    <property type="project" value="InterPro"/>
</dbReference>
<dbReference type="KEGG" id="aplt:ANPL_02605"/>
<dbReference type="RefSeq" id="WP_169193216.1">
    <property type="nucleotide sequence ID" value="NZ_CP046391.1"/>
</dbReference>
<sequence length="601" mass="64200">MQLVDIAEPEIVKSHDAVYGIDLGTTNSLVAKAEKDGSVLVFEDASGSVLIPSIVGYSGGIPVAVGKRNVEAVTISSVKRLMGKGIGGVPRKFCGVPLVERDGGVALEIEKGLIVSPVEVSAEILRCLSKMVQEATGEPIAHAVVTVPAYFDEVARRETRNAAELAGIEVLRLLNEPTAALVAYEQISDGEICIVYDFGGGTFDVSVVKMHEGALQIIATAGDTSLGGDDIDFLLAKLVLQKYSGEQVRDEEVVPVDLLYDAKRTKELICKAGCEGKYDFKVGNGATFSCVIDSNEFGGLVECIVRRTVAILESAMLDAKVTVHDVSKVVLVGGSSRLPQVKESLKQMFGDKIYDDVDPERAVVIGAALQAYYLSDPASAPKSRVLIDVVPLSLSVETMGGIAEVIIPRNTPVPAVVAQEFTTYVDGQTMISIHVCQGEREIVVENRSLAKFDLQVPPLPAGAARVRVEFRVDMDGLLTVSAKDVLTGLEKNLEINSLRGVTQANIEQAVIDSVENFDSDMVLKELSKAKAEGDKVLEVLDVLIAGAEELLPDSELKEVLDAASSLKAALAESADVDEIHELVEKASLGVIRLKKKKNSVF</sequence>
<accession>A0A858PYD8</accession>
<dbReference type="GO" id="GO:0005524">
    <property type="term" value="F:ATP binding"/>
    <property type="evidence" value="ECO:0007669"/>
    <property type="project" value="UniProtKB-KW"/>
</dbReference>
<dbReference type="PROSITE" id="PS01036">
    <property type="entry name" value="HSP70_3"/>
    <property type="match status" value="1"/>
</dbReference>
<dbReference type="Pfam" id="PF00012">
    <property type="entry name" value="HSP70"/>
    <property type="match status" value="1"/>
</dbReference>
<dbReference type="PRINTS" id="PR00301">
    <property type="entry name" value="HEATSHOCK70"/>
</dbReference>
<gene>
    <name evidence="5" type="primary">hscA</name>
    <name evidence="5" type="ORF">ANPL_02605</name>
</gene>
<dbReference type="InterPro" id="IPR043129">
    <property type="entry name" value="ATPase_NBD"/>
</dbReference>
<dbReference type="AlphaFoldDB" id="A0A858PYD8"/>
<dbReference type="PROSITE" id="PS00297">
    <property type="entry name" value="HSP70_1"/>
    <property type="match status" value="1"/>
</dbReference>
<evidence type="ECO:0000256" key="1">
    <source>
        <dbReference type="ARBA" id="ARBA00007381"/>
    </source>
</evidence>
<dbReference type="InterPro" id="IPR029047">
    <property type="entry name" value="HSP70_peptide-bd_sf"/>
</dbReference>
<evidence type="ECO:0000313" key="6">
    <source>
        <dbReference type="Proteomes" id="UP000500930"/>
    </source>
</evidence>
<dbReference type="Proteomes" id="UP000500930">
    <property type="component" value="Chromosome"/>
</dbReference>
<comment type="similarity">
    <text evidence="1 4">Belongs to the heat shock protein 70 family.</text>
</comment>
<dbReference type="Gene3D" id="2.60.34.10">
    <property type="entry name" value="Substrate Binding Domain Of DNAk, Chain A, domain 1"/>
    <property type="match status" value="1"/>
</dbReference>
<keyword evidence="2 4" id="KW-0547">Nucleotide-binding</keyword>
<dbReference type="PANTHER" id="PTHR19375">
    <property type="entry name" value="HEAT SHOCK PROTEIN 70KDA"/>
    <property type="match status" value="1"/>
</dbReference>
<name>A0A858PYD8_9RICK</name>
<keyword evidence="6" id="KW-1185">Reference proteome</keyword>
<organism evidence="5 6">
    <name type="scientific">Anaplasma platys</name>
    <dbReference type="NCBI Taxonomy" id="949"/>
    <lineage>
        <taxon>Bacteria</taxon>
        <taxon>Pseudomonadati</taxon>
        <taxon>Pseudomonadota</taxon>
        <taxon>Alphaproteobacteria</taxon>
        <taxon>Rickettsiales</taxon>
        <taxon>Anaplasmataceae</taxon>
        <taxon>Anaplasma</taxon>
    </lineage>
</organism>
<protein>
    <submittedName>
        <fullName evidence="5">Chaperone protein HscA</fullName>
    </submittedName>
</protein>
<reference evidence="5 6" key="1">
    <citation type="journal article" date="2020" name="Pathogens">
        <title>First Whole Genome Sequence of Anaplasma platys, an Obligate Intracellular Rickettsial Pathogen of Dogs.</title>
        <authorList>
            <person name="Llanes A."/>
            <person name="Rajeev S."/>
        </authorList>
    </citation>
    <scope>NUCLEOTIDE SEQUENCE [LARGE SCALE GENOMIC DNA]</scope>
    <source>
        <strain evidence="5 6">S3</strain>
    </source>
</reference>
<keyword evidence="3 4" id="KW-0067">ATP-binding</keyword>
<dbReference type="SUPFAM" id="SSF100920">
    <property type="entry name" value="Heat shock protein 70kD (HSP70), peptide-binding domain"/>
    <property type="match status" value="1"/>
</dbReference>
<dbReference type="Gene3D" id="3.30.420.40">
    <property type="match status" value="2"/>
</dbReference>
<evidence type="ECO:0000256" key="4">
    <source>
        <dbReference type="RuleBase" id="RU003322"/>
    </source>
</evidence>